<feature type="transmembrane region" description="Helical" evidence="5">
    <location>
        <begin position="120"/>
        <end position="140"/>
    </location>
</feature>
<proteinExistence type="predicted"/>
<dbReference type="Gene3D" id="2.102.10.10">
    <property type="entry name" value="Rieske [2Fe-2S] iron-sulphur domain"/>
    <property type="match status" value="1"/>
</dbReference>
<dbReference type="InterPro" id="IPR017941">
    <property type="entry name" value="Rieske_2Fe-2S"/>
</dbReference>
<protein>
    <submittedName>
        <fullName evidence="7">Rieske (2Fe-2S) protein</fullName>
    </submittedName>
</protein>
<keyword evidence="2" id="KW-0479">Metal-binding</keyword>
<evidence type="ECO:0000256" key="4">
    <source>
        <dbReference type="ARBA" id="ARBA00023014"/>
    </source>
</evidence>
<keyword evidence="1" id="KW-0001">2Fe-2S</keyword>
<keyword evidence="8" id="KW-1185">Reference proteome</keyword>
<evidence type="ECO:0000313" key="8">
    <source>
        <dbReference type="Proteomes" id="UP000629371"/>
    </source>
</evidence>
<dbReference type="PROSITE" id="PS51296">
    <property type="entry name" value="RIESKE"/>
    <property type="match status" value="1"/>
</dbReference>
<evidence type="ECO:0000256" key="1">
    <source>
        <dbReference type="ARBA" id="ARBA00022714"/>
    </source>
</evidence>
<reference evidence="7 8" key="1">
    <citation type="submission" date="2021-01" db="EMBL/GenBank/DDBJ databases">
        <title>WGS of actinomycetes isolated from Thailand.</title>
        <authorList>
            <person name="Thawai C."/>
        </authorList>
    </citation>
    <scope>NUCLEOTIDE SEQUENCE [LARGE SCALE GENOMIC DNA]</scope>
    <source>
        <strain evidence="7 8">CH9-7</strain>
    </source>
</reference>
<sequence length="328" mass="33798">MRLSARYTKFAVLSPGTGGVLQTATGSGGDTGTLKGAAARTEAAFLRSLDELGRLEKLDPVIGPLQRAVRGLPLGRWRDVLHGLPLGHPLHPALVQLPLGSWLSAAVLDLVPGARRGARVLVGVGVVSAVPAALAGWVDWAEQHEDQMRTGLVHAASIATAIGLYANSWVQRGRGRTALGKALGLAGLCAAGTGGLLGGHLAYRQASGANKAQPVPHLVAAGWHTVGRVADFPVGEAVRRELGEVPLVVVRQPGGHIHVLADRCSHLAGPLSDGKVADGCVECPWHGSVFRLSDGANVRGPATAPQPAFQVSVESDGTVRVRLPDAGG</sequence>
<keyword evidence="5" id="KW-0472">Membrane</keyword>
<keyword evidence="3" id="KW-0408">Iron</keyword>
<keyword evidence="5" id="KW-1133">Transmembrane helix</keyword>
<evidence type="ECO:0000256" key="2">
    <source>
        <dbReference type="ARBA" id="ARBA00022723"/>
    </source>
</evidence>
<organism evidence="7 8">
    <name type="scientific">Streptomyces siderophoricus</name>
    <dbReference type="NCBI Taxonomy" id="2802281"/>
    <lineage>
        <taxon>Bacteria</taxon>
        <taxon>Bacillati</taxon>
        <taxon>Actinomycetota</taxon>
        <taxon>Actinomycetes</taxon>
        <taxon>Kitasatosporales</taxon>
        <taxon>Streptomycetaceae</taxon>
        <taxon>Streptomyces</taxon>
    </lineage>
</organism>
<evidence type="ECO:0000313" key="7">
    <source>
        <dbReference type="EMBL" id="MBL1089328.1"/>
    </source>
</evidence>
<dbReference type="PANTHER" id="PTHR21496">
    <property type="entry name" value="FERREDOXIN-RELATED"/>
    <property type="match status" value="1"/>
</dbReference>
<keyword evidence="5" id="KW-0812">Transmembrane</keyword>
<comment type="caution">
    <text evidence="7">The sequence shown here is derived from an EMBL/GenBank/DDBJ whole genome shotgun (WGS) entry which is preliminary data.</text>
</comment>
<dbReference type="Proteomes" id="UP000629371">
    <property type="component" value="Unassembled WGS sequence"/>
</dbReference>
<feature type="transmembrane region" description="Helical" evidence="5">
    <location>
        <begin position="152"/>
        <end position="170"/>
    </location>
</feature>
<dbReference type="SUPFAM" id="SSF50022">
    <property type="entry name" value="ISP domain"/>
    <property type="match status" value="1"/>
</dbReference>
<accession>A0ABS1MNL8</accession>
<gene>
    <name evidence="7" type="ORF">JK360_07945</name>
</gene>
<dbReference type="InterPro" id="IPR019251">
    <property type="entry name" value="DUF2231_TM"/>
</dbReference>
<dbReference type="RefSeq" id="WP_201802313.1">
    <property type="nucleotide sequence ID" value="NZ_JAERRI010000004.1"/>
</dbReference>
<feature type="transmembrane region" description="Helical" evidence="5">
    <location>
        <begin position="182"/>
        <end position="203"/>
    </location>
</feature>
<evidence type="ECO:0000256" key="5">
    <source>
        <dbReference type="SAM" id="Phobius"/>
    </source>
</evidence>
<dbReference type="EMBL" id="JAERRI010000004">
    <property type="protein sequence ID" value="MBL1089328.1"/>
    <property type="molecule type" value="Genomic_DNA"/>
</dbReference>
<evidence type="ECO:0000259" key="6">
    <source>
        <dbReference type="PROSITE" id="PS51296"/>
    </source>
</evidence>
<dbReference type="PANTHER" id="PTHR21496:SF23">
    <property type="entry name" value="3-PHENYLPROPIONATE_CINNAMIC ACID DIOXYGENASE FERREDOXIN SUBUNIT"/>
    <property type="match status" value="1"/>
</dbReference>
<dbReference type="CDD" id="cd03467">
    <property type="entry name" value="Rieske"/>
    <property type="match status" value="1"/>
</dbReference>
<feature type="domain" description="Rieske" evidence="6">
    <location>
        <begin position="224"/>
        <end position="320"/>
    </location>
</feature>
<keyword evidence="4" id="KW-0411">Iron-sulfur</keyword>
<evidence type="ECO:0000256" key="3">
    <source>
        <dbReference type="ARBA" id="ARBA00023004"/>
    </source>
</evidence>
<dbReference type="Pfam" id="PF09990">
    <property type="entry name" value="DUF2231"/>
    <property type="match status" value="1"/>
</dbReference>
<name>A0ABS1MNL8_9ACTN</name>
<dbReference type="InterPro" id="IPR036922">
    <property type="entry name" value="Rieske_2Fe-2S_sf"/>
</dbReference>
<dbReference type="Pfam" id="PF00355">
    <property type="entry name" value="Rieske"/>
    <property type="match status" value="1"/>
</dbReference>